<evidence type="ECO:0000256" key="8">
    <source>
        <dbReference type="ARBA" id="ARBA00023170"/>
    </source>
</evidence>
<dbReference type="GO" id="GO:0031295">
    <property type="term" value="P:T cell costimulation"/>
    <property type="evidence" value="ECO:0007669"/>
    <property type="project" value="TreeGrafter"/>
</dbReference>
<evidence type="ECO:0000313" key="14">
    <source>
        <dbReference type="Proteomes" id="UP000695023"/>
    </source>
</evidence>
<keyword evidence="5 11" id="KW-1133">Transmembrane helix</keyword>
<evidence type="ECO:0000256" key="11">
    <source>
        <dbReference type="SAM" id="Phobius"/>
    </source>
</evidence>
<evidence type="ECO:0000256" key="3">
    <source>
        <dbReference type="ARBA" id="ARBA00022692"/>
    </source>
</evidence>
<feature type="chain" id="PRO_5041239949" evidence="12">
    <location>
        <begin position="21"/>
        <end position="198"/>
    </location>
</feature>
<evidence type="ECO:0000259" key="13">
    <source>
        <dbReference type="PROSITE" id="PS50835"/>
    </source>
</evidence>
<dbReference type="Pfam" id="PF07686">
    <property type="entry name" value="V-set"/>
    <property type="match status" value="1"/>
</dbReference>
<dbReference type="InterPro" id="IPR003599">
    <property type="entry name" value="Ig_sub"/>
</dbReference>
<dbReference type="GeneID" id="106455993"/>
<organism evidence="14 15">
    <name type="scientific">Pundamilia nyererei</name>
    <dbReference type="NCBI Taxonomy" id="303518"/>
    <lineage>
        <taxon>Eukaryota</taxon>
        <taxon>Metazoa</taxon>
        <taxon>Chordata</taxon>
        <taxon>Craniata</taxon>
        <taxon>Vertebrata</taxon>
        <taxon>Euteleostomi</taxon>
        <taxon>Actinopterygii</taxon>
        <taxon>Neopterygii</taxon>
        <taxon>Teleostei</taxon>
        <taxon>Neoteleostei</taxon>
        <taxon>Acanthomorphata</taxon>
        <taxon>Ovalentaria</taxon>
        <taxon>Cichlomorphae</taxon>
        <taxon>Cichliformes</taxon>
        <taxon>Cichlidae</taxon>
        <taxon>African cichlids</taxon>
        <taxon>Pseudocrenilabrinae</taxon>
        <taxon>Haplochromini</taxon>
        <taxon>Pundamilia</taxon>
    </lineage>
</organism>
<gene>
    <name evidence="15" type="primary">LOC106455993</name>
</gene>
<keyword evidence="10" id="KW-0393">Immunoglobulin domain</keyword>
<dbReference type="PANTHER" id="PTHR25466">
    <property type="entry name" value="T-LYMPHOCYTE ACTIVATION ANTIGEN"/>
    <property type="match status" value="1"/>
</dbReference>
<keyword evidence="14" id="KW-1185">Reference proteome</keyword>
<name>A0A9Y6J5Q7_9CICH</name>
<protein>
    <submittedName>
        <fullName evidence="15">V-set domain containing T-cell activation inhibitor 1-like</fullName>
    </submittedName>
</protein>
<evidence type="ECO:0000256" key="7">
    <source>
        <dbReference type="ARBA" id="ARBA00023157"/>
    </source>
</evidence>
<dbReference type="SMART" id="SM00409">
    <property type="entry name" value="IG"/>
    <property type="match status" value="1"/>
</dbReference>
<dbReference type="RefSeq" id="XP_013763446.1">
    <property type="nucleotide sequence ID" value="XM_013907992.1"/>
</dbReference>
<dbReference type="InterPro" id="IPR013106">
    <property type="entry name" value="Ig_V-set"/>
</dbReference>
<dbReference type="SUPFAM" id="SSF48726">
    <property type="entry name" value="Immunoglobulin"/>
    <property type="match status" value="1"/>
</dbReference>
<evidence type="ECO:0000256" key="1">
    <source>
        <dbReference type="ARBA" id="ARBA00004251"/>
    </source>
</evidence>
<keyword evidence="2" id="KW-1003">Cell membrane</keyword>
<feature type="domain" description="Ig-like" evidence="13">
    <location>
        <begin position="25"/>
        <end position="133"/>
    </location>
</feature>
<dbReference type="GO" id="GO:0071222">
    <property type="term" value="P:cellular response to lipopolysaccharide"/>
    <property type="evidence" value="ECO:0007669"/>
    <property type="project" value="TreeGrafter"/>
</dbReference>
<keyword evidence="3 11" id="KW-0812">Transmembrane</keyword>
<evidence type="ECO:0000256" key="4">
    <source>
        <dbReference type="ARBA" id="ARBA00022729"/>
    </source>
</evidence>
<comment type="subcellular location">
    <subcellularLocation>
        <location evidence="1">Cell membrane</location>
        <topology evidence="1">Single-pass type I membrane protein</topology>
    </subcellularLocation>
</comment>
<keyword evidence="7" id="KW-1015">Disulfide bond</keyword>
<sequence length="198" mass="22113">MDLNRIPLLLLHFFVGDAIATDLEPGSFSLKFPKTMEAEIGDTVILPCYTDPQTNVIRVEWMVNVTTEVHVYRKGNDDLYNQDSIYKGKTSVFKEELPKGNCSLQLVVSQSHFGIYKCSVRTSKKTEDSCVINLTAVSGKGPSPSLNSTMAGFQLPHNATIGVVLAVLGVPAACCILFWWIKKKKQEKMQDQLQISRW</sequence>
<keyword evidence="8" id="KW-0675">Receptor</keyword>
<dbReference type="PANTHER" id="PTHR25466:SF14">
    <property type="entry name" value="BUTYROPHILIN SUBFAMILY 2 MEMBER A2-LIKE-RELATED"/>
    <property type="match status" value="1"/>
</dbReference>
<dbReference type="InterPro" id="IPR007110">
    <property type="entry name" value="Ig-like_dom"/>
</dbReference>
<feature type="transmembrane region" description="Helical" evidence="11">
    <location>
        <begin position="159"/>
        <end position="181"/>
    </location>
</feature>
<evidence type="ECO:0000256" key="9">
    <source>
        <dbReference type="ARBA" id="ARBA00023180"/>
    </source>
</evidence>
<accession>A0A9Y6J5Q7</accession>
<dbReference type="InterPro" id="IPR036179">
    <property type="entry name" value="Ig-like_dom_sf"/>
</dbReference>
<evidence type="ECO:0000256" key="12">
    <source>
        <dbReference type="SAM" id="SignalP"/>
    </source>
</evidence>
<proteinExistence type="predicted"/>
<dbReference type="GO" id="GO:0007166">
    <property type="term" value="P:cell surface receptor signaling pathway"/>
    <property type="evidence" value="ECO:0007669"/>
    <property type="project" value="TreeGrafter"/>
</dbReference>
<feature type="signal peptide" evidence="12">
    <location>
        <begin position="1"/>
        <end position="20"/>
    </location>
</feature>
<evidence type="ECO:0000256" key="5">
    <source>
        <dbReference type="ARBA" id="ARBA00022989"/>
    </source>
</evidence>
<dbReference type="AlphaFoldDB" id="A0A9Y6J5Q7"/>
<keyword evidence="4 12" id="KW-0732">Signal</keyword>
<keyword evidence="9" id="KW-0325">Glycoprotein</keyword>
<dbReference type="InterPro" id="IPR051713">
    <property type="entry name" value="T-cell_Activation_Regulation"/>
</dbReference>
<dbReference type="PROSITE" id="PS50835">
    <property type="entry name" value="IG_LIKE"/>
    <property type="match status" value="1"/>
</dbReference>
<dbReference type="GO" id="GO:0006955">
    <property type="term" value="P:immune response"/>
    <property type="evidence" value="ECO:0007669"/>
    <property type="project" value="TreeGrafter"/>
</dbReference>
<reference evidence="15" key="1">
    <citation type="submission" date="2025-08" db="UniProtKB">
        <authorList>
            <consortium name="RefSeq"/>
        </authorList>
    </citation>
    <scope>IDENTIFICATION</scope>
</reference>
<evidence type="ECO:0000313" key="15">
    <source>
        <dbReference type="RefSeq" id="XP_013763446.1"/>
    </source>
</evidence>
<dbReference type="Gene3D" id="2.60.40.10">
    <property type="entry name" value="Immunoglobulins"/>
    <property type="match status" value="1"/>
</dbReference>
<dbReference type="GO" id="GO:0042102">
    <property type="term" value="P:positive regulation of T cell proliferation"/>
    <property type="evidence" value="ECO:0007669"/>
    <property type="project" value="TreeGrafter"/>
</dbReference>
<evidence type="ECO:0000256" key="6">
    <source>
        <dbReference type="ARBA" id="ARBA00023136"/>
    </source>
</evidence>
<evidence type="ECO:0000256" key="10">
    <source>
        <dbReference type="ARBA" id="ARBA00023319"/>
    </source>
</evidence>
<dbReference type="Proteomes" id="UP000695023">
    <property type="component" value="Unplaced"/>
</dbReference>
<evidence type="ECO:0000256" key="2">
    <source>
        <dbReference type="ARBA" id="ARBA00022475"/>
    </source>
</evidence>
<dbReference type="InterPro" id="IPR013783">
    <property type="entry name" value="Ig-like_fold"/>
</dbReference>
<dbReference type="GO" id="GO:0042130">
    <property type="term" value="P:negative regulation of T cell proliferation"/>
    <property type="evidence" value="ECO:0007669"/>
    <property type="project" value="TreeGrafter"/>
</dbReference>
<keyword evidence="6 11" id="KW-0472">Membrane</keyword>
<dbReference type="GO" id="GO:0009897">
    <property type="term" value="C:external side of plasma membrane"/>
    <property type="evidence" value="ECO:0007669"/>
    <property type="project" value="TreeGrafter"/>
</dbReference>